<dbReference type="OrthoDB" id="5513480at2"/>
<keyword evidence="5" id="KW-0472">Membrane</keyword>
<sequence>MNTRRRLFQAATLLLAGVIGFFVMLRSPEPAHGQGIMARWGTVGIETEEERQLFWSLLCMCGCPRETLGTCTCGTAHAIRDELRADLGAGKTISQIQDAYIGRFGPQALSVPRNQGASRALYLVPLAAIGLGAALLVVTLRRWRRRSDEERAAAPPTDTNAVATDRRDEYDDRLDQELEKLNRE</sequence>
<keyword evidence="2 5" id="KW-0349">Heme</keyword>
<dbReference type="STRING" id="1192034.CAP_5368"/>
<reference evidence="8 9" key="1">
    <citation type="submission" date="2013-05" db="EMBL/GenBank/DDBJ databases">
        <title>Genome assembly of Chondromyces apiculatus DSM 436.</title>
        <authorList>
            <person name="Sharma G."/>
            <person name="Khatri I."/>
            <person name="Kaur C."/>
            <person name="Mayilraj S."/>
            <person name="Subramanian S."/>
        </authorList>
    </citation>
    <scope>NUCLEOTIDE SEQUENCE [LARGE SCALE GENOMIC DNA]</scope>
    <source>
        <strain evidence="8 9">DSM 436</strain>
    </source>
</reference>
<accession>A0A017T3N5</accession>
<evidence type="ECO:0000313" key="9">
    <source>
        <dbReference type="Proteomes" id="UP000019678"/>
    </source>
</evidence>
<evidence type="ECO:0000256" key="2">
    <source>
        <dbReference type="ARBA" id="ARBA00022617"/>
    </source>
</evidence>
<comment type="similarity">
    <text evidence="1 5">Belongs to the CcmH/CycL/Ccl2/NrfF family.</text>
</comment>
<dbReference type="eggNOG" id="COG3088">
    <property type="taxonomic scope" value="Bacteria"/>
</dbReference>
<gene>
    <name evidence="8" type="ORF">CAP_5368</name>
</gene>
<keyword evidence="5" id="KW-0732">Signal</keyword>
<keyword evidence="5" id="KW-0812">Transmembrane</keyword>
<keyword evidence="9" id="KW-1185">Reference proteome</keyword>
<evidence type="ECO:0000256" key="3">
    <source>
        <dbReference type="ARBA" id="ARBA00022723"/>
    </source>
</evidence>
<keyword evidence="4 5" id="KW-0408">Iron</keyword>
<feature type="transmembrane region" description="Helical" evidence="5">
    <location>
        <begin position="120"/>
        <end position="140"/>
    </location>
</feature>
<dbReference type="CDD" id="cd16378">
    <property type="entry name" value="CcmH_N"/>
    <property type="match status" value="1"/>
</dbReference>
<dbReference type="InterPro" id="IPR005616">
    <property type="entry name" value="CcmH/CycL/Ccl2/NrfF_N"/>
</dbReference>
<dbReference type="GO" id="GO:0046872">
    <property type="term" value="F:metal ion binding"/>
    <property type="evidence" value="ECO:0007669"/>
    <property type="project" value="UniProtKB-KW"/>
</dbReference>
<evidence type="ECO:0000259" key="7">
    <source>
        <dbReference type="Pfam" id="PF03918"/>
    </source>
</evidence>
<keyword evidence="3 5" id="KW-0479">Metal-binding</keyword>
<evidence type="ECO:0000256" key="6">
    <source>
        <dbReference type="SAM" id="MobiDB-lite"/>
    </source>
</evidence>
<feature type="compositionally biased region" description="Basic and acidic residues" evidence="6">
    <location>
        <begin position="164"/>
        <end position="184"/>
    </location>
</feature>
<dbReference type="Proteomes" id="UP000019678">
    <property type="component" value="Unassembled WGS sequence"/>
</dbReference>
<evidence type="ECO:0000313" key="8">
    <source>
        <dbReference type="EMBL" id="EYF03577.1"/>
    </source>
</evidence>
<dbReference type="AlphaFoldDB" id="A0A017T3N5"/>
<feature type="domain" description="CcmH/CycL/Ccl2/NrfF N-terminal" evidence="7">
    <location>
        <begin position="48"/>
        <end position="151"/>
    </location>
</feature>
<evidence type="ECO:0000256" key="4">
    <source>
        <dbReference type="ARBA" id="ARBA00023004"/>
    </source>
</evidence>
<evidence type="ECO:0000256" key="1">
    <source>
        <dbReference type="ARBA" id="ARBA00010342"/>
    </source>
</evidence>
<comment type="caution">
    <text evidence="8">The sequence shown here is derived from an EMBL/GenBank/DDBJ whole genome shotgun (WGS) entry which is preliminary data.</text>
</comment>
<dbReference type="Gene3D" id="1.10.8.640">
    <property type="entry name" value="Cytochrome C biogenesis protein"/>
    <property type="match status" value="1"/>
</dbReference>
<organism evidence="8 9">
    <name type="scientific">Chondromyces apiculatus DSM 436</name>
    <dbReference type="NCBI Taxonomy" id="1192034"/>
    <lineage>
        <taxon>Bacteria</taxon>
        <taxon>Pseudomonadati</taxon>
        <taxon>Myxococcota</taxon>
        <taxon>Polyangia</taxon>
        <taxon>Polyangiales</taxon>
        <taxon>Polyangiaceae</taxon>
        <taxon>Chondromyces</taxon>
    </lineage>
</organism>
<evidence type="ECO:0000256" key="5">
    <source>
        <dbReference type="RuleBase" id="RU364112"/>
    </source>
</evidence>
<keyword evidence="5" id="KW-1133">Transmembrane helix</keyword>
<dbReference type="Pfam" id="PF03918">
    <property type="entry name" value="CcmH"/>
    <property type="match status" value="1"/>
</dbReference>
<proteinExistence type="inferred from homology"/>
<feature type="region of interest" description="Disordered" evidence="6">
    <location>
        <begin position="147"/>
        <end position="184"/>
    </location>
</feature>
<comment type="function">
    <text evidence="5">Possible subunit of a heme lyase.</text>
</comment>
<dbReference type="RefSeq" id="WP_044245686.1">
    <property type="nucleotide sequence ID" value="NZ_ASRX01000044.1"/>
</dbReference>
<protein>
    <recommendedName>
        <fullName evidence="5">Cytochrome c-type biogenesis protein</fullName>
    </recommendedName>
</protein>
<name>A0A017T3N5_9BACT</name>
<dbReference type="InterPro" id="IPR038297">
    <property type="entry name" value="CcmH/CycL/NrfF/Ccl2_sf"/>
</dbReference>
<dbReference type="EMBL" id="ASRX01000044">
    <property type="protein sequence ID" value="EYF03577.1"/>
    <property type="molecule type" value="Genomic_DNA"/>
</dbReference>